<protein>
    <submittedName>
        <fullName evidence="2">Uncharacterized protein 174</fullName>
    </submittedName>
</protein>
<evidence type="ECO:0000313" key="2">
    <source>
        <dbReference type="EMBL" id="AEH03597.1"/>
    </source>
</evidence>
<reference evidence="2 3" key="1">
    <citation type="journal article" date="2011" name="Microbiology">
        <title>The Pseudomonas aeruginosa generalized transducing phage phiPA3 is a new member of the phiKZ-like group of 'jumbo' phages, and infects model laboratory strains and clinical isolates from cystic fibrosis patients.</title>
        <authorList>
            <person name="Monson R."/>
            <person name="Foulds I."/>
            <person name="Foweraker J."/>
            <person name="Welch M."/>
            <person name="Salmond G.P."/>
        </authorList>
    </citation>
    <scope>NUCLEOTIDE SEQUENCE [LARGE SCALE GENOMIC DNA]</scope>
</reference>
<dbReference type="OrthoDB" id="25132at10239"/>
<gene>
    <name evidence="2" type="primary">174</name>
</gene>
<dbReference type="RefSeq" id="YP_009217253.1">
    <property type="nucleotide sequence ID" value="NC_028999.1"/>
</dbReference>
<evidence type="ECO:0000259" key="1">
    <source>
        <dbReference type="Pfam" id="PF22751"/>
    </source>
</evidence>
<dbReference type="Pfam" id="PF22751">
    <property type="entry name" value="DUF488-N3a"/>
    <property type="match status" value="1"/>
</dbReference>
<dbReference type="KEGG" id="vg:26643702"/>
<name>F8SK47_BPPA3</name>
<evidence type="ECO:0000313" key="3">
    <source>
        <dbReference type="Proteomes" id="UP000008388"/>
    </source>
</evidence>
<accession>F8SK47</accession>
<dbReference type="InterPro" id="IPR054495">
    <property type="entry name" value="DUF488-N3a"/>
</dbReference>
<sequence length="151" mass="17642">MQVKVTNPSVPMIRMPFHLKKDECLRALLLFRTDSMQVYTYQIAKWRAVRAKRIPMLDTTVKSGEGMLAPTWNMVMGHKAGTVSDQEYEELYFQLLGDRYHAYPEYFEWLLAHDRLALGCYCKAGNFCHRLLIVKFLKQISDEVEDCGEIQ</sequence>
<organismHost>
    <name type="scientific">Pseudomonas aeruginosa</name>
    <dbReference type="NCBI Taxonomy" id="287"/>
</organismHost>
<dbReference type="EMBL" id="HQ630627">
    <property type="protein sequence ID" value="AEH03597.1"/>
    <property type="molecule type" value="Genomic_DNA"/>
</dbReference>
<feature type="domain" description="DUF488" evidence="1">
    <location>
        <begin position="68"/>
        <end position="139"/>
    </location>
</feature>
<dbReference type="GeneID" id="26643702"/>
<dbReference type="Proteomes" id="UP000008388">
    <property type="component" value="Segment"/>
</dbReference>
<organism evidence="2 3">
    <name type="scientific">Pseudomonas phage PhiPA3</name>
    <name type="common">Pseudomonas aeruginosa phage PhiPA3</name>
    <dbReference type="NCBI Taxonomy" id="998086"/>
    <lineage>
        <taxon>Viruses</taxon>
        <taxon>Duplodnaviria</taxon>
        <taxon>Heunggongvirae</taxon>
        <taxon>Uroviricota</taxon>
        <taxon>Caudoviricetes</taxon>
        <taxon>Chimalliviridae</taxon>
        <taxon>Miltoncavirus</taxon>
        <taxon>Miltoncavirus PhiPA3</taxon>
    </lineage>
</organism>
<keyword evidence="3" id="KW-1185">Reference proteome</keyword>
<proteinExistence type="predicted"/>